<dbReference type="InterPro" id="IPR017868">
    <property type="entry name" value="Filamin/ABP280_repeat-like"/>
</dbReference>
<dbReference type="InterPro" id="IPR044801">
    <property type="entry name" value="Filamin"/>
</dbReference>
<evidence type="ECO:0000256" key="4">
    <source>
        <dbReference type="SAM" id="Phobius"/>
    </source>
</evidence>
<feature type="repeat" description="Filamin" evidence="2">
    <location>
        <begin position="527"/>
        <end position="586"/>
    </location>
</feature>
<accession>A0AAV7F731</accession>
<keyword evidence="4" id="KW-0812">Transmembrane</keyword>
<keyword evidence="7" id="KW-1185">Reference proteome</keyword>
<dbReference type="GO" id="GO:0051015">
    <property type="term" value="F:actin filament binding"/>
    <property type="evidence" value="ECO:0007669"/>
    <property type="project" value="InterPro"/>
</dbReference>
<keyword evidence="4" id="KW-0472">Membrane</keyword>
<evidence type="ECO:0000313" key="6">
    <source>
        <dbReference type="EMBL" id="KAG9456070.1"/>
    </source>
</evidence>
<dbReference type="EMBL" id="JAINDJ010000002">
    <property type="protein sequence ID" value="KAG9456070.1"/>
    <property type="molecule type" value="Genomic_DNA"/>
</dbReference>
<dbReference type="Proteomes" id="UP000825729">
    <property type="component" value="Unassembled WGS sequence"/>
</dbReference>
<keyword evidence="4" id="KW-1133">Transmembrane helix</keyword>
<dbReference type="Pfam" id="PF23616">
    <property type="entry name" value="Ig_GEX2_N"/>
    <property type="match status" value="2"/>
</dbReference>
<dbReference type="PROSITE" id="PS50194">
    <property type="entry name" value="FILAMIN_REPEAT"/>
    <property type="match status" value="1"/>
</dbReference>
<evidence type="ECO:0000256" key="2">
    <source>
        <dbReference type="PROSITE-ProRule" id="PRU00087"/>
    </source>
</evidence>
<dbReference type="Gene3D" id="2.60.40.3440">
    <property type="match status" value="1"/>
</dbReference>
<dbReference type="PANTHER" id="PTHR38537:SF8">
    <property type="entry name" value="FILAMIN-A"/>
    <property type="match status" value="1"/>
</dbReference>
<dbReference type="GO" id="GO:0048235">
    <property type="term" value="P:pollen sperm cell differentiation"/>
    <property type="evidence" value="ECO:0007669"/>
    <property type="project" value="TreeGrafter"/>
</dbReference>
<proteinExistence type="predicted"/>
<feature type="transmembrane region" description="Helical" evidence="4">
    <location>
        <begin position="973"/>
        <end position="1000"/>
    </location>
</feature>
<name>A0AAV7F731_ARIFI</name>
<sequence length="1097" mass="121795">MSEEEVKVDLTKFDDKRPTSPDYIVSWYNDRREFKAGDVATIKISFLHGSFESLPTEGYYDRFTITVGGRAGNSSFISGVSTVPETDLSNWNMTFVPILVGKFQVTIKDYYTGIFDQSLHFIVGPGDLYPAVCVASWMNLESNFEAGSKATAFILAKDAFGNNISSTTGDISLFMVHATHVNGSILSDPLEVTYMGWDQFGYIAVEFLATAAGSSLLHLEGKNQTLNGSPLPFKVTPGPFEVTNCSAEWNYGSNALQIFSNLEVFIYKKDRFGNLVDGFYAFDARVVNKATNLSVPLTDLRLKVAGPGVQLLSFSVSEPGEFELTIFDDKQGGGITDMQNNFTVFVGYCHGLNSIVNGSALNGSVAGGTSNFSIYLQDIYHNPAPIALQWTRVQIMRRNDSLEVPSTILPMFLINGKAPYKSISSLFFLYLISVFFYLLVCMENAQTSAFNVEFQPVKSGLYDIWVFCGNIPLNGGQPYTSDIFPAAVNTSLSSVMNFSQRVMRLARNEIVVQLVDQFLNPVSFQQGKLDFDLRSGNSSEFLKWMFEENEDGSYVGYYQLNSTGTYELCVSFEGTTLSPCPIEINVYRQEYFPQAFDDTVSVWENESIAFDVLRNDYFADGGISFVEESLPSYGSLLRYGQLFRYTPYKGFFGSDSFSYTLRDVNQNLAAATVIISVFISPPRFVSLPAHLEATEDLISPRFSGFSGFEMQYSDLEENISVSLSATFGTIFLAPMPMQFWKPEQDGFSVSRGKTGKDLILAGCVQVINTALQLVQYLGNENFYGNDVIHLSTKNKYGTERVNVPIVVEPINDPPFIQAPEHIILDEQNPAAELVIGDPDLFHFSGNKSLFIVTISVEISSGLVTTTLPADLIETTQVMLENSHQWRPLQTFVTISNHVVVKGSGFRFRGTIEECNNAMKQLLYEGTDDYGVLIVTVNDMGNYGCYSNCTERMSLPVLTEATISLMKNRPMSSLVAKLLGSAIILEFIAIFVLGVILLLFICKCATGLNCYRKETVIQKEIQLSEADTFQKTVESSATSSENETYFTGCSAPFPLRGHHPNFRQRSVRRIKLGESSGVESHSLGDDITTEEQFTGERK</sequence>
<feature type="domain" description="GEX2 N-terminal Ig-like" evidence="5">
    <location>
        <begin position="132"/>
        <end position="235"/>
    </location>
</feature>
<dbReference type="GO" id="GO:0030036">
    <property type="term" value="P:actin cytoskeleton organization"/>
    <property type="evidence" value="ECO:0007669"/>
    <property type="project" value="InterPro"/>
</dbReference>
<reference evidence="6 7" key="1">
    <citation type="submission" date="2021-07" db="EMBL/GenBank/DDBJ databases">
        <title>The Aristolochia fimbriata genome: insights into angiosperm evolution, floral development and chemical biosynthesis.</title>
        <authorList>
            <person name="Jiao Y."/>
        </authorList>
    </citation>
    <scope>NUCLEOTIDE SEQUENCE [LARGE SCALE GENOMIC DNA]</scope>
    <source>
        <strain evidence="6">IBCAS-2021</strain>
        <tissue evidence="6">Leaf</tissue>
    </source>
</reference>
<comment type="caution">
    <text evidence="6">The sequence shown here is derived from an EMBL/GenBank/DDBJ whole genome shotgun (WGS) entry which is preliminary data.</text>
</comment>
<evidence type="ECO:0000256" key="3">
    <source>
        <dbReference type="SAM" id="MobiDB-lite"/>
    </source>
</evidence>
<dbReference type="InterPro" id="IPR056434">
    <property type="entry name" value="Ig_GEX2_N"/>
</dbReference>
<evidence type="ECO:0000259" key="5">
    <source>
        <dbReference type="Pfam" id="PF23616"/>
    </source>
</evidence>
<feature type="domain" description="GEX2 N-terminal Ig-like" evidence="5">
    <location>
        <begin position="22"/>
        <end position="123"/>
    </location>
</feature>
<dbReference type="SUPFAM" id="SSF81296">
    <property type="entry name" value="E set domains"/>
    <property type="match status" value="1"/>
</dbReference>
<dbReference type="Pfam" id="PF17963">
    <property type="entry name" value="Big_9"/>
    <property type="match status" value="1"/>
</dbReference>
<dbReference type="AlphaFoldDB" id="A0AAV7F731"/>
<evidence type="ECO:0000256" key="1">
    <source>
        <dbReference type="ARBA" id="ARBA00022737"/>
    </source>
</evidence>
<keyword evidence="1" id="KW-0677">Repeat</keyword>
<protein>
    <recommendedName>
        <fullName evidence="5">GEX2 N-terminal Ig-like domain-containing protein</fullName>
    </recommendedName>
</protein>
<dbReference type="InterPro" id="IPR014756">
    <property type="entry name" value="Ig_E-set"/>
</dbReference>
<gene>
    <name evidence="6" type="ORF">H6P81_000578</name>
</gene>
<organism evidence="6 7">
    <name type="scientific">Aristolochia fimbriata</name>
    <name type="common">White veined hardy Dutchman's pipe vine</name>
    <dbReference type="NCBI Taxonomy" id="158543"/>
    <lineage>
        <taxon>Eukaryota</taxon>
        <taxon>Viridiplantae</taxon>
        <taxon>Streptophyta</taxon>
        <taxon>Embryophyta</taxon>
        <taxon>Tracheophyta</taxon>
        <taxon>Spermatophyta</taxon>
        <taxon>Magnoliopsida</taxon>
        <taxon>Magnoliidae</taxon>
        <taxon>Piperales</taxon>
        <taxon>Aristolochiaceae</taxon>
        <taxon>Aristolochia</taxon>
    </lineage>
</organism>
<dbReference type="PANTHER" id="PTHR38537">
    <property type="entry name" value="JITTERBUG, ISOFORM N"/>
    <property type="match status" value="1"/>
</dbReference>
<dbReference type="InterPro" id="IPR013783">
    <property type="entry name" value="Ig-like_fold"/>
</dbReference>
<feature type="region of interest" description="Disordered" evidence="3">
    <location>
        <begin position="1074"/>
        <end position="1097"/>
    </location>
</feature>
<dbReference type="Gene3D" id="2.60.40.10">
    <property type="entry name" value="Immunoglobulins"/>
    <property type="match status" value="2"/>
</dbReference>
<evidence type="ECO:0000313" key="7">
    <source>
        <dbReference type="Proteomes" id="UP000825729"/>
    </source>
</evidence>